<feature type="transmembrane region" description="Helical" evidence="2">
    <location>
        <begin position="209"/>
        <end position="230"/>
    </location>
</feature>
<organism evidence="4 5">
    <name type="scientific">Anaerotignum lactatifermentans DSM 14214</name>
    <dbReference type="NCBI Taxonomy" id="1121323"/>
    <lineage>
        <taxon>Bacteria</taxon>
        <taxon>Bacillati</taxon>
        <taxon>Bacillota</taxon>
        <taxon>Clostridia</taxon>
        <taxon>Lachnospirales</taxon>
        <taxon>Anaerotignaceae</taxon>
        <taxon>Anaerotignum</taxon>
    </lineage>
</organism>
<evidence type="ECO:0000256" key="1">
    <source>
        <dbReference type="ARBA" id="ARBA00007362"/>
    </source>
</evidence>
<evidence type="ECO:0000256" key="2">
    <source>
        <dbReference type="SAM" id="Phobius"/>
    </source>
</evidence>
<dbReference type="PANTHER" id="PTHR12715">
    <property type="entry name" value="TRANSPORTER, DRUG/METABOLITE EXPORTER FAMILY"/>
    <property type="match status" value="1"/>
</dbReference>
<reference evidence="4 5" key="1">
    <citation type="submission" date="2016-11" db="EMBL/GenBank/DDBJ databases">
        <authorList>
            <person name="Jaros S."/>
            <person name="Januszkiewicz K."/>
            <person name="Wedrychowicz H."/>
        </authorList>
    </citation>
    <scope>NUCLEOTIDE SEQUENCE [LARGE SCALE GENOMIC DNA]</scope>
    <source>
        <strain evidence="4 5">DSM 14214</strain>
    </source>
</reference>
<dbReference type="InterPro" id="IPR037185">
    <property type="entry name" value="EmrE-like"/>
</dbReference>
<evidence type="ECO:0000313" key="5">
    <source>
        <dbReference type="Proteomes" id="UP000183975"/>
    </source>
</evidence>
<feature type="transmembrane region" description="Helical" evidence="2">
    <location>
        <begin position="68"/>
        <end position="88"/>
    </location>
</feature>
<keyword evidence="2" id="KW-0812">Transmembrane</keyword>
<evidence type="ECO:0000313" key="4">
    <source>
        <dbReference type="EMBL" id="SHL53662.1"/>
    </source>
</evidence>
<feature type="transmembrane region" description="Helical" evidence="2">
    <location>
        <begin position="37"/>
        <end position="56"/>
    </location>
</feature>
<comment type="similarity">
    <text evidence="1">Belongs to the EamA transporter family.</text>
</comment>
<dbReference type="GO" id="GO:0016020">
    <property type="term" value="C:membrane"/>
    <property type="evidence" value="ECO:0007669"/>
    <property type="project" value="InterPro"/>
</dbReference>
<proteinExistence type="inferred from homology"/>
<dbReference type="InterPro" id="IPR000620">
    <property type="entry name" value="EamA_dom"/>
</dbReference>
<protein>
    <submittedName>
        <fullName evidence="4">Permease of the drug/metabolite transporter (DMT) superfamily</fullName>
    </submittedName>
</protein>
<feature type="transmembrane region" description="Helical" evidence="2">
    <location>
        <begin position="242"/>
        <end position="261"/>
    </location>
</feature>
<dbReference type="InterPro" id="IPR052756">
    <property type="entry name" value="Alkyne_AA_exporter"/>
</dbReference>
<evidence type="ECO:0000259" key="3">
    <source>
        <dbReference type="Pfam" id="PF00892"/>
    </source>
</evidence>
<feature type="transmembrane region" description="Helical" evidence="2">
    <location>
        <begin position="122"/>
        <end position="140"/>
    </location>
</feature>
<accession>A0A1M7BF87</accession>
<keyword evidence="5" id="KW-1185">Reference proteome</keyword>
<dbReference type="EMBL" id="FRAH01000130">
    <property type="protein sequence ID" value="SHL53662.1"/>
    <property type="molecule type" value="Genomic_DNA"/>
</dbReference>
<dbReference type="Pfam" id="PF00892">
    <property type="entry name" value="EamA"/>
    <property type="match status" value="2"/>
</dbReference>
<sequence length="288" mass="31525">MQAKHKVFLLSFCTVLLWASAFPLTKVVQEQFTSNPLGFLRCSIAAIFLIIIGKCSHIRIPAKKDIPYFILSGAMGFTGYMIFFNTGIQTLTSATSSIIVALTPILTAIGCAKVYHEKIKTIGWITIATAFMGVLVLLLWDGVFSINIGLIWTMGAALVFFGYNMMSRFLSSKGYTALEIVTYSMIFGALLLGFWSVQGFQQLAASDMSHILALVYLGAFPSAAAYFLWGKAMSFANRTSEVTNFMFVTPLLSTILGFLILREVPNMGTFLGGAIIICSIIVFNLKGK</sequence>
<gene>
    <name evidence="4" type="ORF">SAMN02745138_03559</name>
</gene>
<feature type="transmembrane region" description="Helical" evidence="2">
    <location>
        <begin position="146"/>
        <end position="163"/>
    </location>
</feature>
<keyword evidence="2" id="KW-0472">Membrane</keyword>
<name>A0A1M7BF87_9FIRM</name>
<feature type="transmembrane region" description="Helical" evidence="2">
    <location>
        <begin position="175"/>
        <end position="197"/>
    </location>
</feature>
<dbReference type="SUPFAM" id="SSF103481">
    <property type="entry name" value="Multidrug resistance efflux transporter EmrE"/>
    <property type="match status" value="2"/>
</dbReference>
<feature type="domain" description="EamA" evidence="3">
    <location>
        <begin position="148"/>
        <end position="284"/>
    </location>
</feature>
<feature type="transmembrane region" description="Helical" evidence="2">
    <location>
        <begin position="267"/>
        <end position="285"/>
    </location>
</feature>
<dbReference type="RefSeq" id="WP_072853973.1">
    <property type="nucleotide sequence ID" value="NZ_FRAH01000130.1"/>
</dbReference>
<feature type="domain" description="EamA" evidence="3">
    <location>
        <begin position="8"/>
        <end position="138"/>
    </location>
</feature>
<feature type="transmembrane region" description="Helical" evidence="2">
    <location>
        <begin position="94"/>
        <end position="115"/>
    </location>
</feature>
<dbReference type="OrthoDB" id="9809509at2"/>
<dbReference type="PANTHER" id="PTHR12715:SF4">
    <property type="entry name" value="EAMA DOMAIN-CONTAINING PROTEIN"/>
    <property type="match status" value="1"/>
</dbReference>
<keyword evidence="2" id="KW-1133">Transmembrane helix</keyword>
<dbReference type="AlphaFoldDB" id="A0A1M7BF87"/>
<dbReference type="Proteomes" id="UP000183975">
    <property type="component" value="Unassembled WGS sequence"/>
</dbReference>